<evidence type="ECO:0000313" key="2">
    <source>
        <dbReference type="EMBL" id="CAJ1083963.1"/>
    </source>
</evidence>
<evidence type="ECO:0000256" key="1">
    <source>
        <dbReference type="SAM" id="MobiDB-lite"/>
    </source>
</evidence>
<dbReference type="AlphaFoldDB" id="A0AAV1HH22"/>
<accession>A0AAV1HH22</accession>
<proteinExistence type="predicted"/>
<protein>
    <submittedName>
        <fullName evidence="2">Uncharacterized protein si:ch73-345f18.3</fullName>
    </submittedName>
</protein>
<organism evidence="2 3">
    <name type="scientific">Xyrichtys novacula</name>
    <name type="common">Pearly razorfish</name>
    <name type="synonym">Hemipteronotus novacula</name>
    <dbReference type="NCBI Taxonomy" id="13765"/>
    <lineage>
        <taxon>Eukaryota</taxon>
        <taxon>Metazoa</taxon>
        <taxon>Chordata</taxon>
        <taxon>Craniata</taxon>
        <taxon>Vertebrata</taxon>
        <taxon>Euteleostomi</taxon>
        <taxon>Actinopterygii</taxon>
        <taxon>Neopterygii</taxon>
        <taxon>Teleostei</taxon>
        <taxon>Neoteleostei</taxon>
        <taxon>Acanthomorphata</taxon>
        <taxon>Eupercaria</taxon>
        <taxon>Labriformes</taxon>
        <taxon>Labridae</taxon>
        <taxon>Xyrichtys</taxon>
    </lineage>
</organism>
<sequence length="250" mass="28156">MLRLLCCCCFSDENSNEERQPLLQPRPPDLDGPGSARQIPPAHNNTPSVKRTGRLVVRRVGVSELDQRFSDMAETFNEQQQRYETMVRHIRNLRQTYGCNHDESLALAECVGKIREEHGNKHRISLQIKGYDFSLNVVSVGSMEEMEVEPVPPHLCLARDELKGTSESAKAIISKGTSLQEMIGWLLRSKDHMAEQVKGAAGTYQEERRLTENLEENLKEVRRAKELSLEYKQQAGGVLTEAAQIAGADL</sequence>
<dbReference type="Proteomes" id="UP001178508">
    <property type="component" value="Chromosome 21"/>
</dbReference>
<evidence type="ECO:0000313" key="3">
    <source>
        <dbReference type="Proteomes" id="UP001178508"/>
    </source>
</evidence>
<dbReference type="EMBL" id="OY660884">
    <property type="protein sequence ID" value="CAJ1083963.1"/>
    <property type="molecule type" value="Genomic_DNA"/>
</dbReference>
<reference evidence="2" key="1">
    <citation type="submission" date="2023-08" db="EMBL/GenBank/DDBJ databases">
        <authorList>
            <person name="Alioto T."/>
            <person name="Alioto T."/>
            <person name="Gomez Garrido J."/>
        </authorList>
    </citation>
    <scope>NUCLEOTIDE SEQUENCE</scope>
</reference>
<keyword evidence="3" id="KW-1185">Reference proteome</keyword>
<name>A0AAV1HH22_XYRNO</name>
<gene>
    <name evidence="2" type="ORF">XNOV1_A032582</name>
</gene>
<feature type="region of interest" description="Disordered" evidence="1">
    <location>
        <begin position="18"/>
        <end position="51"/>
    </location>
</feature>